<reference evidence="2 3" key="1">
    <citation type="submission" date="2019-01" db="EMBL/GenBank/DDBJ databases">
        <title>Draft Genome and Complete Hox-Cluster Characterization of the Sterlet Sturgeon (Acipenser ruthenus).</title>
        <authorList>
            <person name="Wei Q."/>
        </authorList>
    </citation>
    <scope>NUCLEOTIDE SEQUENCE [LARGE SCALE GENOMIC DNA]</scope>
    <source>
        <strain evidence="2">WHYD16114868_AA</strain>
        <tissue evidence="2">Blood</tissue>
    </source>
</reference>
<proteinExistence type="predicted"/>
<dbReference type="AlphaFoldDB" id="A0A444UVJ8"/>
<feature type="region of interest" description="Disordered" evidence="1">
    <location>
        <begin position="22"/>
        <end position="84"/>
    </location>
</feature>
<gene>
    <name evidence="2" type="ORF">EOD39_20437</name>
</gene>
<evidence type="ECO:0000313" key="2">
    <source>
        <dbReference type="EMBL" id="RXM92147.1"/>
    </source>
</evidence>
<evidence type="ECO:0000256" key="1">
    <source>
        <dbReference type="SAM" id="MobiDB-lite"/>
    </source>
</evidence>
<name>A0A444UVJ8_ACIRT</name>
<evidence type="ECO:0000313" key="3">
    <source>
        <dbReference type="Proteomes" id="UP000289886"/>
    </source>
</evidence>
<dbReference type="EMBL" id="SCEB01006875">
    <property type="protein sequence ID" value="RXM92147.1"/>
    <property type="molecule type" value="Genomic_DNA"/>
</dbReference>
<sequence length="95" mass="9956">MSETNLGGPLFGEAPDILARVDKDSKVSKKRRTGSISRAFSWLKGKKKKRSSTSSAGSGGGSKKGGHPKSKEQRGDSANQGPGWAWIGVSHASLC</sequence>
<accession>A0A444UVJ8</accession>
<organism evidence="2 3">
    <name type="scientific">Acipenser ruthenus</name>
    <name type="common">Sterlet sturgeon</name>
    <dbReference type="NCBI Taxonomy" id="7906"/>
    <lineage>
        <taxon>Eukaryota</taxon>
        <taxon>Metazoa</taxon>
        <taxon>Chordata</taxon>
        <taxon>Craniata</taxon>
        <taxon>Vertebrata</taxon>
        <taxon>Euteleostomi</taxon>
        <taxon>Actinopterygii</taxon>
        <taxon>Chondrostei</taxon>
        <taxon>Acipenseriformes</taxon>
        <taxon>Acipenseridae</taxon>
        <taxon>Acipenser</taxon>
    </lineage>
</organism>
<comment type="caution">
    <text evidence="2">The sequence shown here is derived from an EMBL/GenBank/DDBJ whole genome shotgun (WGS) entry which is preliminary data.</text>
</comment>
<protein>
    <submittedName>
        <fullName evidence="2">Uncharacterized protein</fullName>
    </submittedName>
</protein>
<keyword evidence="3" id="KW-1185">Reference proteome</keyword>
<dbReference type="Proteomes" id="UP000289886">
    <property type="component" value="Unassembled WGS sequence"/>
</dbReference>